<reference evidence="11" key="2">
    <citation type="journal article" date="2021" name="Microbiome">
        <title>Successional dynamics and alternative stable states in a saline activated sludge microbial community over 9 years.</title>
        <authorList>
            <person name="Wang Y."/>
            <person name="Ye J."/>
            <person name="Ju F."/>
            <person name="Liu L."/>
            <person name="Boyd J.A."/>
            <person name="Deng Y."/>
            <person name="Parks D.H."/>
            <person name="Jiang X."/>
            <person name="Yin X."/>
            <person name="Woodcroft B.J."/>
            <person name="Tyson G.W."/>
            <person name="Hugenholtz P."/>
            <person name="Polz M.F."/>
            <person name="Zhang T."/>
        </authorList>
    </citation>
    <scope>NUCLEOTIDE SEQUENCE</scope>
    <source>
        <strain evidence="11">HKST-UBA02</strain>
    </source>
</reference>
<reference evidence="11" key="1">
    <citation type="submission" date="2020-04" db="EMBL/GenBank/DDBJ databases">
        <authorList>
            <person name="Zhang T."/>
        </authorList>
    </citation>
    <scope>NUCLEOTIDE SEQUENCE</scope>
    <source>
        <strain evidence="11">HKST-UBA02</strain>
    </source>
</reference>
<evidence type="ECO:0000256" key="3">
    <source>
        <dbReference type="ARBA" id="ARBA00022884"/>
    </source>
</evidence>
<evidence type="ECO:0000256" key="10">
    <source>
        <dbReference type="SAM" id="MobiDB-lite"/>
    </source>
</evidence>
<evidence type="ECO:0000256" key="9">
    <source>
        <dbReference type="RuleBase" id="RU003906"/>
    </source>
</evidence>
<dbReference type="PANTHER" id="PTHR11229:SF16">
    <property type="entry name" value="LARGE RIBOSOMAL SUBUNIT PROTEIN UL3C"/>
    <property type="match status" value="1"/>
</dbReference>
<dbReference type="GO" id="GO:0006412">
    <property type="term" value="P:translation"/>
    <property type="evidence" value="ECO:0007669"/>
    <property type="project" value="UniProtKB-UniRule"/>
</dbReference>
<dbReference type="InterPro" id="IPR019926">
    <property type="entry name" value="Ribosomal_uL3_CS"/>
</dbReference>
<keyword evidence="4 7" id="KW-0689">Ribosomal protein</keyword>
<dbReference type="FunFam" id="2.40.30.10:FF:000004">
    <property type="entry name" value="50S ribosomal protein L3"/>
    <property type="match status" value="1"/>
</dbReference>
<dbReference type="PROSITE" id="PS00474">
    <property type="entry name" value="RIBOSOMAL_L3"/>
    <property type="match status" value="1"/>
</dbReference>
<evidence type="ECO:0000313" key="11">
    <source>
        <dbReference type="EMBL" id="MCA9757481.1"/>
    </source>
</evidence>
<sequence length="212" mass="22572">MVGLIGRKLGMAQIFGENGMMIPVTVIEAGPCPVLQVKTEETDGYRAVQLGFGEIEDKRLNRPELGHIKKHGGKNARVIREFRVEDGSELNSGDVLTVEKLEVGAIVDVAGISKGRGFQGVRKRHGFSGGPASHGSKTGDLPGSVGASAYPNRVWKGKKLPGHMGDVNVTVQNLKVVQIDPERNLVLVRGAVPGGPRSLVTIRLAVKSKKGN</sequence>
<dbReference type="Gene3D" id="2.40.30.10">
    <property type="entry name" value="Translation factors"/>
    <property type="match status" value="1"/>
</dbReference>
<keyword evidence="2 7" id="KW-0699">rRNA-binding</keyword>
<dbReference type="InterPro" id="IPR000597">
    <property type="entry name" value="Ribosomal_uL3"/>
</dbReference>
<dbReference type="GO" id="GO:0003735">
    <property type="term" value="F:structural constituent of ribosome"/>
    <property type="evidence" value="ECO:0007669"/>
    <property type="project" value="UniProtKB-UniRule"/>
</dbReference>
<accession>A0A956NEL4</accession>
<dbReference type="Pfam" id="PF00297">
    <property type="entry name" value="Ribosomal_L3"/>
    <property type="match status" value="1"/>
</dbReference>
<dbReference type="InterPro" id="IPR009000">
    <property type="entry name" value="Transl_B-barrel_sf"/>
</dbReference>
<comment type="subunit">
    <text evidence="7 9">Part of the 50S ribosomal subunit. Forms a cluster with proteins L14 and L19.</text>
</comment>
<evidence type="ECO:0000256" key="8">
    <source>
        <dbReference type="RuleBase" id="RU003905"/>
    </source>
</evidence>
<feature type="region of interest" description="Disordered" evidence="10">
    <location>
        <begin position="125"/>
        <end position="145"/>
    </location>
</feature>
<gene>
    <name evidence="7 11" type="primary">rplC</name>
    <name evidence="11" type="ORF">KDA27_16875</name>
</gene>
<evidence type="ECO:0000256" key="4">
    <source>
        <dbReference type="ARBA" id="ARBA00022980"/>
    </source>
</evidence>
<evidence type="ECO:0000256" key="1">
    <source>
        <dbReference type="ARBA" id="ARBA00006540"/>
    </source>
</evidence>
<dbReference type="AlphaFoldDB" id="A0A956NEL4"/>
<dbReference type="Gene3D" id="3.30.160.810">
    <property type="match status" value="1"/>
</dbReference>
<evidence type="ECO:0000256" key="7">
    <source>
        <dbReference type="HAMAP-Rule" id="MF_01325"/>
    </source>
</evidence>
<keyword evidence="5 7" id="KW-0687">Ribonucleoprotein</keyword>
<dbReference type="GO" id="GO:0019843">
    <property type="term" value="F:rRNA binding"/>
    <property type="evidence" value="ECO:0007669"/>
    <property type="project" value="UniProtKB-UniRule"/>
</dbReference>
<dbReference type="PANTHER" id="PTHR11229">
    <property type="entry name" value="50S RIBOSOMAL PROTEIN L3"/>
    <property type="match status" value="1"/>
</dbReference>
<dbReference type="InterPro" id="IPR019927">
    <property type="entry name" value="Ribosomal_uL3_bac/org-type"/>
</dbReference>
<dbReference type="Proteomes" id="UP000739538">
    <property type="component" value="Unassembled WGS sequence"/>
</dbReference>
<evidence type="ECO:0000256" key="6">
    <source>
        <dbReference type="ARBA" id="ARBA00035243"/>
    </source>
</evidence>
<organism evidence="11 12">
    <name type="scientific">Eiseniibacteriota bacterium</name>
    <dbReference type="NCBI Taxonomy" id="2212470"/>
    <lineage>
        <taxon>Bacteria</taxon>
        <taxon>Candidatus Eiseniibacteriota</taxon>
    </lineage>
</organism>
<name>A0A956NEL4_UNCEI</name>
<keyword evidence="3 7" id="KW-0694">RNA-binding</keyword>
<dbReference type="SUPFAM" id="SSF50447">
    <property type="entry name" value="Translation proteins"/>
    <property type="match status" value="1"/>
</dbReference>
<comment type="function">
    <text evidence="7 9">One of the primary rRNA binding proteins, it binds directly near the 3'-end of the 23S rRNA, where it nucleates assembly of the 50S subunit.</text>
</comment>
<dbReference type="EMBL" id="JAGQHS010000100">
    <property type="protein sequence ID" value="MCA9757481.1"/>
    <property type="molecule type" value="Genomic_DNA"/>
</dbReference>
<comment type="similarity">
    <text evidence="1 7 8">Belongs to the universal ribosomal protein uL3 family.</text>
</comment>
<dbReference type="HAMAP" id="MF_01325_B">
    <property type="entry name" value="Ribosomal_uL3_B"/>
    <property type="match status" value="1"/>
</dbReference>
<comment type="caution">
    <text evidence="11">The sequence shown here is derived from an EMBL/GenBank/DDBJ whole genome shotgun (WGS) entry which is preliminary data.</text>
</comment>
<dbReference type="NCBIfam" id="TIGR03625">
    <property type="entry name" value="L3_bact"/>
    <property type="match status" value="1"/>
</dbReference>
<proteinExistence type="inferred from homology"/>
<evidence type="ECO:0000256" key="5">
    <source>
        <dbReference type="ARBA" id="ARBA00023274"/>
    </source>
</evidence>
<protein>
    <recommendedName>
        <fullName evidence="6 7">Large ribosomal subunit protein uL3</fullName>
    </recommendedName>
</protein>
<evidence type="ECO:0000313" key="12">
    <source>
        <dbReference type="Proteomes" id="UP000739538"/>
    </source>
</evidence>
<dbReference type="GO" id="GO:0022625">
    <property type="term" value="C:cytosolic large ribosomal subunit"/>
    <property type="evidence" value="ECO:0007669"/>
    <property type="project" value="TreeGrafter"/>
</dbReference>
<dbReference type="FunFam" id="3.30.160.810:FF:000001">
    <property type="entry name" value="50S ribosomal protein L3"/>
    <property type="match status" value="1"/>
</dbReference>
<evidence type="ECO:0000256" key="2">
    <source>
        <dbReference type="ARBA" id="ARBA00022730"/>
    </source>
</evidence>